<dbReference type="STRING" id="78915.A0A4P9XG35"/>
<dbReference type="OrthoDB" id="1600564at2759"/>
<keyword evidence="2" id="KW-1185">Reference proteome</keyword>
<protein>
    <recommendedName>
        <fullName evidence="3">GDSL lipase/esterase</fullName>
    </recommendedName>
</protein>
<dbReference type="Gene3D" id="3.40.50.1110">
    <property type="entry name" value="SGNH hydrolase"/>
    <property type="match status" value="1"/>
</dbReference>
<feature type="non-terminal residue" evidence="1">
    <location>
        <position position="1"/>
    </location>
</feature>
<sequence>FDLNALMEDILANKERYGFTVADKPCLDPTTNAKCANPEQHLFWDAFHPTTKVHEMFA</sequence>
<dbReference type="Proteomes" id="UP000271241">
    <property type="component" value="Unassembled WGS sequence"/>
</dbReference>
<accession>A0A4P9XG35</accession>
<dbReference type="AlphaFoldDB" id="A0A4P9XG35"/>
<evidence type="ECO:0000313" key="2">
    <source>
        <dbReference type="Proteomes" id="UP000271241"/>
    </source>
</evidence>
<dbReference type="EMBL" id="KZ993634">
    <property type="protein sequence ID" value="RKP04552.1"/>
    <property type="molecule type" value="Genomic_DNA"/>
</dbReference>
<reference evidence="2" key="1">
    <citation type="journal article" date="2018" name="Nat. Microbiol.">
        <title>Leveraging single-cell genomics to expand the fungal tree of life.</title>
        <authorList>
            <person name="Ahrendt S.R."/>
            <person name="Quandt C.A."/>
            <person name="Ciobanu D."/>
            <person name="Clum A."/>
            <person name="Salamov A."/>
            <person name="Andreopoulos B."/>
            <person name="Cheng J.F."/>
            <person name="Woyke T."/>
            <person name="Pelin A."/>
            <person name="Henrissat B."/>
            <person name="Reynolds N.K."/>
            <person name="Benny G.L."/>
            <person name="Smith M.E."/>
            <person name="James T.Y."/>
            <person name="Grigoriev I.V."/>
        </authorList>
    </citation>
    <scope>NUCLEOTIDE SEQUENCE [LARGE SCALE GENOMIC DNA]</scope>
    <source>
        <strain evidence="2">RSA 1356</strain>
    </source>
</reference>
<feature type="non-terminal residue" evidence="1">
    <location>
        <position position="58"/>
    </location>
</feature>
<organism evidence="1 2">
    <name type="scientific">Thamnocephalis sphaerospora</name>
    <dbReference type="NCBI Taxonomy" id="78915"/>
    <lineage>
        <taxon>Eukaryota</taxon>
        <taxon>Fungi</taxon>
        <taxon>Fungi incertae sedis</taxon>
        <taxon>Zoopagomycota</taxon>
        <taxon>Zoopagomycotina</taxon>
        <taxon>Zoopagomycetes</taxon>
        <taxon>Zoopagales</taxon>
        <taxon>Sigmoideomycetaceae</taxon>
        <taxon>Thamnocephalis</taxon>
    </lineage>
</organism>
<evidence type="ECO:0008006" key="3">
    <source>
        <dbReference type="Google" id="ProtNLM"/>
    </source>
</evidence>
<gene>
    <name evidence="1" type="ORF">THASP1DRAFT_5613</name>
</gene>
<name>A0A4P9XG35_9FUNG</name>
<proteinExistence type="predicted"/>
<evidence type="ECO:0000313" key="1">
    <source>
        <dbReference type="EMBL" id="RKP04552.1"/>
    </source>
</evidence>
<dbReference type="InterPro" id="IPR036514">
    <property type="entry name" value="SGNH_hydro_sf"/>
</dbReference>